<comment type="similarity">
    <text evidence="2">Belongs to the TACO1 family.</text>
</comment>
<dbReference type="EMBL" id="BARV01036558">
    <property type="protein sequence ID" value="GAI55181.1"/>
    <property type="molecule type" value="Genomic_DNA"/>
</dbReference>
<feature type="non-terminal residue" evidence="7">
    <location>
        <position position="124"/>
    </location>
</feature>
<sequence length="124" mass="13358">MSGHSHWAGIKYKKAAADAKRGKVWSKIARMIIVAAKSGGGDPAANLPLRYAIDKAKAANMPKDTIEKAIKKGTGEVEGVTFEEVLYEGYGPSGVAIMVEALTDNRNRTTPEVKRVFEKHGCSL</sequence>
<dbReference type="InterPro" id="IPR026564">
    <property type="entry name" value="Transcrip_reg_TACO1-like_dom3"/>
</dbReference>
<gene>
    <name evidence="7" type="ORF">S06H3_56783</name>
</gene>
<evidence type="ECO:0000256" key="3">
    <source>
        <dbReference type="ARBA" id="ARBA00022490"/>
    </source>
</evidence>
<dbReference type="AlphaFoldDB" id="X1QK41"/>
<dbReference type="GO" id="GO:0005829">
    <property type="term" value="C:cytosol"/>
    <property type="evidence" value="ECO:0007669"/>
    <property type="project" value="TreeGrafter"/>
</dbReference>
<dbReference type="InterPro" id="IPR049083">
    <property type="entry name" value="TACO1_YebC_N"/>
</dbReference>
<dbReference type="InterPro" id="IPR048300">
    <property type="entry name" value="TACO1_YebC-like_2nd/3rd_dom"/>
</dbReference>
<dbReference type="Gene3D" id="1.10.10.200">
    <property type="match status" value="1"/>
</dbReference>
<evidence type="ECO:0000313" key="7">
    <source>
        <dbReference type="EMBL" id="GAI55181.1"/>
    </source>
</evidence>
<proteinExistence type="inferred from homology"/>
<evidence type="ECO:0000259" key="6">
    <source>
        <dbReference type="Pfam" id="PF20772"/>
    </source>
</evidence>
<comment type="caution">
    <text evidence="7">The sequence shown here is derived from an EMBL/GenBank/DDBJ whole genome shotgun (WGS) entry which is preliminary data.</text>
</comment>
<dbReference type="InterPro" id="IPR002876">
    <property type="entry name" value="Transcrip_reg_TACO1-like"/>
</dbReference>
<evidence type="ECO:0000256" key="1">
    <source>
        <dbReference type="ARBA" id="ARBA00004173"/>
    </source>
</evidence>
<dbReference type="InterPro" id="IPR029072">
    <property type="entry name" value="YebC-like"/>
</dbReference>
<dbReference type="PANTHER" id="PTHR12532:SF6">
    <property type="entry name" value="TRANSCRIPTIONAL REGULATORY PROTEIN YEBC-RELATED"/>
    <property type="match status" value="1"/>
</dbReference>
<evidence type="ECO:0000259" key="5">
    <source>
        <dbReference type="Pfam" id="PF01709"/>
    </source>
</evidence>
<dbReference type="PANTHER" id="PTHR12532">
    <property type="entry name" value="TRANSLATIONAL ACTIVATOR OF CYTOCHROME C OXIDASE 1"/>
    <property type="match status" value="1"/>
</dbReference>
<protein>
    <recommendedName>
        <fullName evidence="8">YebC/PmpR family DNA-binding transcriptional regulator</fullName>
    </recommendedName>
</protein>
<dbReference type="Gene3D" id="3.30.70.980">
    <property type="match status" value="1"/>
</dbReference>
<name>X1QK41_9ZZZZ</name>
<dbReference type="FunFam" id="1.10.10.200:FF:000002">
    <property type="entry name" value="Probable transcriptional regulatory protein CLM62_37755"/>
    <property type="match status" value="1"/>
</dbReference>
<dbReference type="SUPFAM" id="SSF75625">
    <property type="entry name" value="YebC-like"/>
    <property type="match status" value="1"/>
</dbReference>
<organism evidence="7">
    <name type="scientific">marine sediment metagenome</name>
    <dbReference type="NCBI Taxonomy" id="412755"/>
    <lineage>
        <taxon>unclassified sequences</taxon>
        <taxon>metagenomes</taxon>
        <taxon>ecological metagenomes</taxon>
    </lineage>
</organism>
<dbReference type="GO" id="GO:0003677">
    <property type="term" value="F:DNA binding"/>
    <property type="evidence" value="ECO:0007669"/>
    <property type="project" value="UniProtKB-KW"/>
</dbReference>
<keyword evidence="3" id="KW-0963">Cytoplasm</keyword>
<accession>X1QK41</accession>
<dbReference type="Pfam" id="PF01709">
    <property type="entry name" value="Transcrip_reg"/>
    <property type="match status" value="1"/>
</dbReference>
<keyword evidence="4" id="KW-0238">DNA-binding</keyword>
<evidence type="ECO:0000256" key="4">
    <source>
        <dbReference type="ARBA" id="ARBA00023125"/>
    </source>
</evidence>
<dbReference type="InterPro" id="IPR017856">
    <property type="entry name" value="Integrase-like_N"/>
</dbReference>
<evidence type="ECO:0000256" key="2">
    <source>
        <dbReference type="ARBA" id="ARBA00008724"/>
    </source>
</evidence>
<feature type="domain" description="TACO1/YebC-like N-terminal" evidence="6">
    <location>
        <begin position="5"/>
        <end position="76"/>
    </location>
</feature>
<dbReference type="Pfam" id="PF20772">
    <property type="entry name" value="TACO1_YebC_N"/>
    <property type="match status" value="1"/>
</dbReference>
<feature type="domain" description="TACO1/YebC-like second and third" evidence="5">
    <location>
        <begin position="82"/>
        <end position="124"/>
    </location>
</feature>
<evidence type="ECO:0008006" key="8">
    <source>
        <dbReference type="Google" id="ProtNLM"/>
    </source>
</evidence>
<comment type="subcellular location">
    <subcellularLocation>
        <location evidence="1">Mitochondrion</location>
    </subcellularLocation>
</comment>
<dbReference type="GO" id="GO:0005739">
    <property type="term" value="C:mitochondrion"/>
    <property type="evidence" value="ECO:0007669"/>
    <property type="project" value="UniProtKB-SubCell"/>
</dbReference>
<reference evidence="7" key="1">
    <citation type="journal article" date="2014" name="Front. Microbiol.">
        <title>High frequency of phylogenetically diverse reductive dehalogenase-homologous genes in deep subseafloor sedimentary metagenomes.</title>
        <authorList>
            <person name="Kawai M."/>
            <person name="Futagami T."/>
            <person name="Toyoda A."/>
            <person name="Takaki Y."/>
            <person name="Nishi S."/>
            <person name="Hori S."/>
            <person name="Arai W."/>
            <person name="Tsubouchi T."/>
            <person name="Morono Y."/>
            <person name="Uchiyama I."/>
            <person name="Ito T."/>
            <person name="Fujiyama A."/>
            <person name="Inagaki F."/>
            <person name="Takami H."/>
        </authorList>
    </citation>
    <scope>NUCLEOTIDE SEQUENCE</scope>
    <source>
        <strain evidence="7">Expedition CK06-06</strain>
    </source>
</reference>